<dbReference type="InterPro" id="IPR005612">
    <property type="entry name" value="CCAAT-binding_factor"/>
</dbReference>
<dbReference type="PANTHER" id="PTHR12048">
    <property type="entry name" value="CCAAT-BINDING FACTOR-RELATED"/>
    <property type="match status" value="1"/>
</dbReference>
<protein>
    <recommendedName>
        <fullName evidence="3">CCAAT-binding factor domain-containing protein</fullName>
    </recommendedName>
</protein>
<dbReference type="PANTHER" id="PTHR12048:SF0">
    <property type="entry name" value="CCAAT_ENHANCER-BINDING PROTEIN ZETA"/>
    <property type="match status" value="1"/>
</dbReference>
<feature type="compositionally biased region" description="Basic and acidic residues" evidence="2">
    <location>
        <begin position="433"/>
        <end position="451"/>
    </location>
</feature>
<feature type="compositionally biased region" description="Acidic residues" evidence="2">
    <location>
        <begin position="659"/>
        <end position="677"/>
    </location>
</feature>
<proteinExistence type="inferred from homology"/>
<accession>A0AAV9E2Q1</accession>
<feature type="compositionally biased region" description="Basic and acidic residues" evidence="2">
    <location>
        <begin position="898"/>
        <end position="907"/>
    </location>
</feature>
<evidence type="ECO:0000256" key="1">
    <source>
        <dbReference type="ARBA" id="ARBA00007797"/>
    </source>
</evidence>
<dbReference type="AlphaFoldDB" id="A0AAV9E2Q1"/>
<dbReference type="SUPFAM" id="SSF48371">
    <property type="entry name" value="ARM repeat"/>
    <property type="match status" value="1"/>
</dbReference>
<feature type="domain" description="CCAAT-binding factor" evidence="3">
    <location>
        <begin position="507"/>
        <end position="752"/>
    </location>
</feature>
<comment type="similarity">
    <text evidence="1">Belongs to the CBF/MAK21 family.</text>
</comment>
<reference evidence="4" key="1">
    <citation type="journal article" date="2023" name="Nat. Commun.">
        <title>Diploid and tetraploid genomes of Acorus and the evolution of monocots.</title>
        <authorList>
            <person name="Ma L."/>
            <person name="Liu K.W."/>
            <person name="Li Z."/>
            <person name="Hsiao Y.Y."/>
            <person name="Qi Y."/>
            <person name="Fu T."/>
            <person name="Tang G.D."/>
            <person name="Zhang D."/>
            <person name="Sun W.H."/>
            <person name="Liu D.K."/>
            <person name="Li Y."/>
            <person name="Chen G.Z."/>
            <person name="Liu X.D."/>
            <person name="Liao X.Y."/>
            <person name="Jiang Y.T."/>
            <person name="Yu X."/>
            <person name="Hao Y."/>
            <person name="Huang J."/>
            <person name="Zhao X.W."/>
            <person name="Ke S."/>
            <person name="Chen Y.Y."/>
            <person name="Wu W.L."/>
            <person name="Hsu J.L."/>
            <person name="Lin Y.F."/>
            <person name="Huang M.D."/>
            <person name="Li C.Y."/>
            <person name="Huang L."/>
            <person name="Wang Z.W."/>
            <person name="Zhao X."/>
            <person name="Zhong W.Y."/>
            <person name="Peng D.H."/>
            <person name="Ahmad S."/>
            <person name="Lan S."/>
            <person name="Zhang J.S."/>
            <person name="Tsai W.C."/>
            <person name="Van de Peer Y."/>
            <person name="Liu Z.J."/>
        </authorList>
    </citation>
    <scope>NUCLEOTIDE SEQUENCE</scope>
    <source>
        <strain evidence="4">CP</strain>
    </source>
</reference>
<dbReference type="InterPro" id="IPR016024">
    <property type="entry name" value="ARM-type_fold"/>
</dbReference>
<feature type="region of interest" description="Disordered" evidence="2">
    <location>
        <begin position="1"/>
        <end position="22"/>
    </location>
</feature>
<feature type="region of interest" description="Disordered" evidence="2">
    <location>
        <begin position="36"/>
        <end position="98"/>
    </location>
</feature>
<organism evidence="4 5">
    <name type="scientific">Acorus calamus</name>
    <name type="common">Sweet flag</name>
    <dbReference type="NCBI Taxonomy" id="4465"/>
    <lineage>
        <taxon>Eukaryota</taxon>
        <taxon>Viridiplantae</taxon>
        <taxon>Streptophyta</taxon>
        <taxon>Embryophyta</taxon>
        <taxon>Tracheophyta</taxon>
        <taxon>Spermatophyta</taxon>
        <taxon>Magnoliopsida</taxon>
        <taxon>Liliopsida</taxon>
        <taxon>Acoraceae</taxon>
        <taxon>Acorus</taxon>
    </lineage>
</organism>
<keyword evidence="5" id="KW-1185">Reference proteome</keyword>
<feature type="compositionally biased region" description="Basic and acidic residues" evidence="2">
    <location>
        <begin position="971"/>
        <end position="989"/>
    </location>
</feature>
<evidence type="ECO:0000313" key="4">
    <source>
        <dbReference type="EMBL" id="KAK1307669.1"/>
    </source>
</evidence>
<evidence type="ECO:0000256" key="2">
    <source>
        <dbReference type="SAM" id="MobiDB-lite"/>
    </source>
</evidence>
<dbReference type="Pfam" id="PF03914">
    <property type="entry name" value="CBF"/>
    <property type="match status" value="1"/>
</dbReference>
<dbReference type="InterPro" id="IPR040155">
    <property type="entry name" value="CEBPZ/Mak21-like"/>
</dbReference>
<dbReference type="Proteomes" id="UP001180020">
    <property type="component" value="Unassembled WGS sequence"/>
</dbReference>
<feature type="region of interest" description="Disordered" evidence="2">
    <location>
        <begin position="433"/>
        <end position="456"/>
    </location>
</feature>
<feature type="compositionally biased region" description="Basic residues" evidence="2">
    <location>
        <begin position="1"/>
        <end position="12"/>
    </location>
</feature>
<feature type="compositionally biased region" description="Low complexity" evidence="2">
    <location>
        <begin position="59"/>
        <end position="79"/>
    </location>
</feature>
<sequence length="1016" mass="112986">MNRKTKISKPPKKPIQNEGEDVDLLKSEVASFASSLGLAAPSNDSGFDDSDFRKTGPIKPSKNPRNPPSSTKPSKPSKPTKLEHSKPLAKPQKKIDPFKLAETESDAKGAGLPKLPLIKADALLGQWYETAAELESKILTGALAVPTVGIERQKVLAAEKKEMGRRLLEQYSREYQCSKGRTTGVKLLYTSLRSGTSKDKVNALMCLLDDDPIANWRSLDALIAMVTSKVGKRYALDGFEALKVMFVKLLPDRKLKFLMQRPLENLSETKDGFSLLLFWYWEECLKERYSRFVVALEEASKDMLPILKDKAVKTIYFLLENKPELEHKLLSALVNKLGDPERKAASCAEFRLSCLLSKFPNMKAVVIREVHSFIFRPHVGLRAKYYAVNFLSQILLSKRGDGPKLAKLLVEIYFSLFKVLISEASGDKKTIESDKKEGAKFKKDSQNKKEESEESNVEMDSRLLSALLTGVNRAFPFVASDEADDIVEVQTPILFKLVHSKNFNVGVQALMLLFHISIKNQVVSDRFYRALYSKLLTPAVLNSSKPEMFLGLLVKAMKIDVNLKRVSAFSKRLLQVALQQPPQYACGCLFILSEVLKARPPLWSVALQNDAIDDDLEHFEDIIEAPENVASDALSGDPASSISLINISNGPKTGGDSSDSNDEEELHESYSEDDNSSVEDIMLADDNSNEVKCFKPKTDKGIEQVSLPNMSSLPGGYDPRHREPAYCNADRASWWELLVLASHVHPSVATMARTLLSGANIVYNGDPLKDLCLGAFLDKFMEKKAKPNRKWHGGSDIAPAKKLDMNKHLIGPEILMLAEDEVPPEDLVFHKYYMNKSNSEKKLKKKKKDLGDEAVEELLGGDDESDEDIDSAMGLEHMPVEDEGDYDYDNLDRIAEESDEDLVRGGSDDDDMESAPQKTTDPSEDDGEDFDMDALLSGGDDDDDEPSRTTKRQKRKSGGRDGGSVFASLEEYEHLLKDGDHGNGNENESKNTQAAQEGCLIDLYYACSFGNNFGTS</sequence>
<evidence type="ECO:0000313" key="5">
    <source>
        <dbReference type="Proteomes" id="UP001180020"/>
    </source>
</evidence>
<gene>
    <name evidence="4" type="ORF">QJS10_CPA09g00033</name>
</gene>
<feature type="region of interest" description="Disordered" evidence="2">
    <location>
        <begin position="898"/>
        <end position="991"/>
    </location>
</feature>
<evidence type="ECO:0000259" key="3">
    <source>
        <dbReference type="Pfam" id="PF03914"/>
    </source>
</evidence>
<name>A0AAV9E2Q1_ACOCL</name>
<feature type="compositionally biased region" description="Acidic residues" evidence="2">
    <location>
        <begin position="922"/>
        <end position="932"/>
    </location>
</feature>
<dbReference type="EMBL" id="JAUJYO010000009">
    <property type="protein sequence ID" value="KAK1307669.1"/>
    <property type="molecule type" value="Genomic_DNA"/>
</dbReference>
<reference evidence="4" key="2">
    <citation type="submission" date="2023-06" db="EMBL/GenBank/DDBJ databases">
        <authorList>
            <person name="Ma L."/>
            <person name="Liu K.-W."/>
            <person name="Li Z."/>
            <person name="Hsiao Y.-Y."/>
            <person name="Qi Y."/>
            <person name="Fu T."/>
            <person name="Tang G."/>
            <person name="Zhang D."/>
            <person name="Sun W.-H."/>
            <person name="Liu D.-K."/>
            <person name="Li Y."/>
            <person name="Chen G.-Z."/>
            <person name="Liu X.-D."/>
            <person name="Liao X.-Y."/>
            <person name="Jiang Y.-T."/>
            <person name="Yu X."/>
            <person name="Hao Y."/>
            <person name="Huang J."/>
            <person name="Zhao X.-W."/>
            <person name="Ke S."/>
            <person name="Chen Y.-Y."/>
            <person name="Wu W.-L."/>
            <person name="Hsu J.-L."/>
            <person name="Lin Y.-F."/>
            <person name="Huang M.-D."/>
            <person name="Li C.-Y."/>
            <person name="Huang L."/>
            <person name="Wang Z.-W."/>
            <person name="Zhao X."/>
            <person name="Zhong W.-Y."/>
            <person name="Peng D.-H."/>
            <person name="Ahmad S."/>
            <person name="Lan S."/>
            <person name="Zhang J.-S."/>
            <person name="Tsai W.-C."/>
            <person name="Van De Peer Y."/>
            <person name="Liu Z.-J."/>
        </authorList>
    </citation>
    <scope>NUCLEOTIDE SEQUENCE</scope>
    <source>
        <strain evidence="4">CP</strain>
        <tissue evidence="4">Leaves</tissue>
    </source>
</reference>
<feature type="region of interest" description="Disordered" evidence="2">
    <location>
        <begin position="645"/>
        <end position="678"/>
    </location>
</feature>
<comment type="caution">
    <text evidence="4">The sequence shown here is derived from an EMBL/GenBank/DDBJ whole genome shotgun (WGS) entry which is preliminary data.</text>
</comment>
<dbReference type="GO" id="GO:0005634">
    <property type="term" value="C:nucleus"/>
    <property type="evidence" value="ECO:0007669"/>
    <property type="project" value="TreeGrafter"/>
</dbReference>
<feature type="compositionally biased region" description="Polar residues" evidence="2">
    <location>
        <begin position="645"/>
        <end position="658"/>
    </location>
</feature>